<dbReference type="PANTHER" id="PTHR31094">
    <property type="entry name" value="RIKEN CDNA 2310061I04 GENE"/>
    <property type="match status" value="1"/>
</dbReference>
<proteinExistence type="predicted"/>
<evidence type="ECO:0000313" key="3">
    <source>
        <dbReference type="Proteomes" id="UP001142489"/>
    </source>
</evidence>
<reference evidence="2" key="1">
    <citation type="journal article" date="2023" name="DNA Res.">
        <title>Chromosome-level genome assembly of Phrynocephalus forsythii using third-generation DNA sequencing and Hi-C analysis.</title>
        <authorList>
            <person name="Qi Y."/>
            <person name="Zhao W."/>
            <person name="Zhao Y."/>
            <person name="Niu C."/>
            <person name="Cao S."/>
            <person name="Zhang Y."/>
        </authorList>
    </citation>
    <scope>NUCLEOTIDE SEQUENCE</scope>
    <source>
        <tissue evidence="2">Muscle</tissue>
    </source>
</reference>
<keyword evidence="3" id="KW-1185">Reference proteome</keyword>
<evidence type="ECO:0000256" key="1">
    <source>
        <dbReference type="SAM" id="MobiDB-lite"/>
    </source>
</evidence>
<dbReference type="AlphaFoldDB" id="A0A9Q1AXF0"/>
<dbReference type="Proteomes" id="UP001142489">
    <property type="component" value="Unassembled WGS sequence"/>
</dbReference>
<dbReference type="EMBL" id="JAPFRF010000011">
    <property type="protein sequence ID" value="KAJ7317250.1"/>
    <property type="molecule type" value="Genomic_DNA"/>
</dbReference>
<evidence type="ECO:0000313" key="2">
    <source>
        <dbReference type="EMBL" id="KAJ7317250.1"/>
    </source>
</evidence>
<dbReference type="Pfam" id="PF10184">
    <property type="entry name" value="DUF2358"/>
    <property type="match status" value="1"/>
</dbReference>
<feature type="region of interest" description="Disordered" evidence="1">
    <location>
        <begin position="20"/>
        <end position="48"/>
    </location>
</feature>
<feature type="region of interest" description="Disordered" evidence="1">
    <location>
        <begin position="94"/>
        <end position="113"/>
    </location>
</feature>
<dbReference type="OrthoDB" id="44820at2759"/>
<gene>
    <name evidence="2" type="ORF">JRQ81_003412</name>
</gene>
<dbReference type="PANTHER" id="PTHR31094:SF2">
    <property type="entry name" value="RIKEN CDNA 2310061I04 GENE"/>
    <property type="match status" value="1"/>
</dbReference>
<accession>A0A9Q1AXF0</accession>
<dbReference type="InterPro" id="IPR018790">
    <property type="entry name" value="DUF2358"/>
</dbReference>
<feature type="compositionally biased region" description="Polar residues" evidence="1">
    <location>
        <begin position="100"/>
        <end position="111"/>
    </location>
</feature>
<sequence>MYQRSRAVAGRLGPRCPWRWEGSRGGSHSNRRLRLGQGDDTAWGGPRARPRDLDASWHKLLLSAGSIRPTFQPAVTKKPLEAPSIILAPSMPPRSHLADVSQTEPKASLSSPRLGPEDWAFCRPPVLVPLEGLPDAITVVNGRQEDDIEVQESEGLDLASLDSLHNLFHGWQFLSPYPPSEVALGPFAPFQATSGNQSPVSSPGKGDPSMEEHLAVMYEKLRNELPTFLVNSHDFRIYSQDVEFVNEILHLKTRGHVMYRLALLLCRLLAWTYFVNVRLEVLSVTQHPENWSIQARWRLVGLPFHVLLLRFYKDKQELYRMYDAYSTFSLNSQGLIKCHRVSKLMPSQPLASKLKKLAVASLLGLELSDHRPSLLLFLSADC</sequence>
<organism evidence="2 3">
    <name type="scientific">Phrynocephalus forsythii</name>
    <dbReference type="NCBI Taxonomy" id="171643"/>
    <lineage>
        <taxon>Eukaryota</taxon>
        <taxon>Metazoa</taxon>
        <taxon>Chordata</taxon>
        <taxon>Craniata</taxon>
        <taxon>Vertebrata</taxon>
        <taxon>Euteleostomi</taxon>
        <taxon>Lepidosauria</taxon>
        <taxon>Squamata</taxon>
        <taxon>Bifurcata</taxon>
        <taxon>Unidentata</taxon>
        <taxon>Episquamata</taxon>
        <taxon>Toxicofera</taxon>
        <taxon>Iguania</taxon>
        <taxon>Acrodonta</taxon>
        <taxon>Agamidae</taxon>
        <taxon>Agaminae</taxon>
        <taxon>Phrynocephalus</taxon>
    </lineage>
</organism>
<protein>
    <submittedName>
        <fullName evidence="2">Uncharacterized protein</fullName>
    </submittedName>
</protein>
<comment type="caution">
    <text evidence="2">The sequence shown here is derived from an EMBL/GenBank/DDBJ whole genome shotgun (WGS) entry which is preliminary data.</text>
</comment>
<name>A0A9Q1AXF0_9SAUR</name>